<evidence type="ECO:0000313" key="2">
    <source>
        <dbReference type="EMBL" id="KRS17141.1"/>
    </source>
</evidence>
<feature type="transmembrane region" description="Helical" evidence="1">
    <location>
        <begin position="12"/>
        <end position="31"/>
    </location>
</feature>
<dbReference type="KEGG" id="rid:RIdsm_03578"/>
<feature type="transmembrane region" description="Helical" evidence="1">
    <location>
        <begin position="43"/>
        <end position="65"/>
    </location>
</feature>
<dbReference type="EMBL" id="LAXI01000009">
    <property type="protein sequence ID" value="KRS17141.1"/>
    <property type="molecule type" value="Genomic_DNA"/>
</dbReference>
<feature type="transmembrane region" description="Helical" evidence="1">
    <location>
        <begin position="103"/>
        <end position="124"/>
    </location>
</feature>
<dbReference type="EMBL" id="CP031598">
    <property type="protein sequence ID" value="QEW27758.1"/>
    <property type="molecule type" value="Genomic_DNA"/>
</dbReference>
<keyword evidence="1" id="KW-0472">Membrane</keyword>
<dbReference type="AlphaFoldDB" id="A0A0T5P7U1"/>
<gene>
    <name evidence="3" type="ORF">RIdsm_03578</name>
    <name evidence="2" type="ORF">XM52_14990</name>
</gene>
<dbReference type="PATRIC" id="fig|540747.5.peg.6081"/>
<feature type="transmembrane region" description="Helical" evidence="1">
    <location>
        <begin position="77"/>
        <end position="97"/>
    </location>
</feature>
<evidence type="ECO:0000256" key="1">
    <source>
        <dbReference type="SAM" id="Phobius"/>
    </source>
</evidence>
<keyword evidence="4" id="KW-1185">Reference proteome</keyword>
<dbReference type="Proteomes" id="UP000325785">
    <property type="component" value="Chromosome"/>
</dbReference>
<keyword evidence="1" id="KW-0812">Transmembrane</keyword>
<name>A0A0T5P7U1_9RHOB</name>
<dbReference type="RefSeq" id="WP_057816958.1">
    <property type="nucleotide sequence ID" value="NZ_CP031598.1"/>
</dbReference>
<dbReference type="Proteomes" id="UP000051401">
    <property type="component" value="Unassembled WGS sequence"/>
</dbReference>
<evidence type="ECO:0000313" key="4">
    <source>
        <dbReference type="Proteomes" id="UP000051401"/>
    </source>
</evidence>
<organism evidence="2 4">
    <name type="scientific">Roseovarius indicus</name>
    <dbReference type="NCBI Taxonomy" id="540747"/>
    <lineage>
        <taxon>Bacteria</taxon>
        <taxon>Pseudomonadati</taxon>
        <taxon>Pseudomonadota</taxon>
        <taxon>Alphaproteobacteria</taxon>
        <taxon>Rhodobacterales</taxon>
        <taxon>Roseobacteraceae</taxon>
        <taxon>Roseovarius</taxon>
    </lineage>
</organism>
<sequence length="156" mass="16560">MIENNLFDRLDRHGLVMAIWSPAVFLAAALLHKGVTAGGGAWWIGAGFAVLILGFVGHVIVNAVLKTRFTAGETALGMVAFAVGIVALLLTVLVAPAEMAERVVLPVALGLASLVVAVIIYLVIAFGPRGAFERFDVIRDNNLRPASRLPHRGGRR</sequence>
<reference evidence="2 4" key="1">
    <citation type="submission" date="2015-04" db="EMBL/GenBank/DDBJ databases">
        <title>The draft genome sequence of Roseovarius indicus B108T.</title>
        <authorList>
            <person name="Li G."/>
            <person name="Lai Q."/>
            <person name="Shao Z."/>
            <person name="Yan P."/>
        </authorList>
    </citation>
    <scope>NUCLEOTIDE SEQUENCE [LARGE SCALE GENOMIC DNA]</scope>
    <source>
        <strain evidence="2 4">B108</strain>
    </source>
</reference>
<protein>
    <submittedName>
        <fullName evidence="2">Uncharacterized protein</fullName>
    </submittedName>
</protein>
<keyword evidence="1" id="KW-1133">Transmembrane helix</keyword>
<accession>A0A0T5P7U1</accession>
<evidence type="ECO:0000313" key="5">
    <source>
        <dbReference type="Proteomes" id="UP000325785"/>
    </source>
</evidence>
<proteinExistence type="predicted"/>
<evidence type="ECO:0000313" key="3">
    <source>
        <dbReference type="EMBL" id="QEW27758.1"/>
    </source>
</evidence>
<reference evidence="3 5" key="2">
    <citation type="submission" date="2018-08" db="EMBL/GenBank/DDBJ databases">
        <title>Genetic Globetrotter - A new plasmid hitch-hiking vast phylogenetic and geographic distances.</title>
        <authorList>
            <person name="Vollmers J."/>
            <person name="Petersen J."/>
        </authorList>
    </citation>
    <scope>NUCLEOTIDE SEQUENCE [LARGE SCALE GENOMIC DNA]</scope>
    <source>
        <strain evidence="3 5">DSM 26383</strain>
    </source>
</reference>
<dbReference type="STRING" id="540747.SAMN04488031_10818"/>
<dbReference type="OrthoDB" id="7854925at2"/>